<feature type="transmembrane region" description="Helical" evidence="2">
    <location>
        <begin position="6"/>
        <end position="26"/>
    </location>
</feature>
<comment type="caution">
    <text evidence="3">The sequence shown here is derived from an EMBL/GenBank/DDBJ whole genome shotgun (WGS) entry which is preliminary data.</text>
</comment>
<feature type="compositionally biased region" description="Low complexity" evidence="1">
    <location>
        <begin position="135"/>
        <end position="154"/>
    </location>
</feature>
<proteinExistence type="predicted"/>
<reference evidence="3 4" key="1">
    <citation type="journal article" date="2019" name="Sci. Rep.">
        <title>Nanopore sequencing improves the draft genome of the human pathogenic amoeba Naegleria fowleri.</title>
        <authorList>
            <person name="Liechti N."/>
            <person name="Schurch N."/>
            <person name="Bruggmann R."/>
            <person name="Wittwer M."/>
        </authorList>
    </citation>
    <scope>NUCLEOTIDE SEQUENCE [LARGE SCALE GENOMIC DNA]</scope>
    <source>
        <strain evidence="3 4">ATCC 30894</strain>
    </source>
</reference>
<feature type="region of interest" description="Disordered" evidence="1">
    <location>
        <begin position="51"/>
        <end position="75"/>
    </location>
</feature>
<feature type="transmembrane region" description="Helical" evidence="2">
    <location>
        <begin position="214"/>
        <end position="242"/>
    </location>
</feature>
<feature type="region of interest" description="Disordered" evidence="1">
    <location>
        <begin position="123"/>
        <end position="154"/>
    </location>
</feature>
<dbReference type="VEuPathDB" id="AmoebaDB:NF0099660"/>
<gene>
    <name evidence="3" type="ORF">FDP41_009681</name>
</gene>
<feature type="transmembrane region" description="Helical" evidence="2">
    <location>
        <begin position="367"/>
        <end position="389"/>
    </location>
</feature>
<organism evidence="3 4">
    <name type="scientific">Naegleria fowleri</name>
    <name type="common">Brain eating amoeba</name>
    <dbReference type="NCBI Taxonomy" id="5763"/>
    <lineage>
        <taxon>Eukaryota</taxon>
        <taxon>Discoba</taxon>
        <taxon>Heterolobosea</taxon>
        <taxon>Tetramitia</taxon>
        <taxon>Eutetramitia</taxon>
        <taxon>Vahlkampfiidae</taxon>
        <taxon>Naegleria</taxon>
    </lineage>
</organism>
<dbReference type="GeneID" id="68116896"/>
<sequence length="416" mass="46654">MNLPFKIIEFILYTIQFICFVILIGIPIGSKTWKKLVDHIQHTQNVIIVERGKTKQQSNNSSISSNKEEEHSIQHDANLSQLTSHLHQSSVSIVRGEEQLVVVTTSPSTLTLSNAELTISSTHSLSQPANEMETSKPTTFTTTSTPTITTNKISSQKESSSPYQALLLGYIRILCDLRLLSTLCFHLSVLCLMINSLIFFAVTSDFGNAVHQNVAPAIASLTFICSGLIPLSGTFLEVLLTISQQNATISIHAIIIVAIVMAITILITVVILIAAFSALSVTVTVRIMSLPIGLVALVISWTIILSYSFKIYFMIRKQRKIHFFKFKFTQYLFILMLGILYLLYEVITELCYLFSTSVTLDTLFTRLFKHRVACYLLGIMLWGGCYVLFSKDNMIECYGFILKRCFKIKLSKSNRS</sequence>
<dbReference type="AlphaFoldDB" id="A0A6A5BCX2"/>
<dbReference type="VEuPathDB" id="AmoebaDB:NfTy_087330"/>
<accession>A0A6A5BCX2</accession>
<feature type="transmembrane region" description="Helical" evidence="2">
    <location>
        <begin position="179"/>
        <end position="202"/>
    </location>
</feature>
<name>A0A6A5BCX2_NAEFO</name>
<evidence type="ECO:0000256" key="2">
    <source>
        <dbReference type="SAM" id="Phobius"/>
    </source>
</evidence>
<feature type="transmembrane region" description="Helical" evidence="2">
    <location>
        <begin position="254"/>
        <end position="281"/>
    </location>
</feature>
<evidence type="ECO:0000256" key="1">
    <source>
        <dbReference type="SAM" id="MobiDB-lite"/>
    </source>
</evidence>
<dbReference type="EMBL" id="VFQX01000072">
    <property type="protein sequence ID" value="KAF0971985.1"/>
    <property type="molecule type" value="Genomic_DNA"/>
</dbReference>
<evidence type="ECO:0000313" key="4">
    <source>
        <dbReference type="Proteomes" id="UP000444721"/>
    </source>
</evidence>
<evidence type="ECO:0000313" key="3">
    <source>
        <dbReference type="EMBL" id="KAF0971985.1"/>
    </source>
</evidence>
<feature type="transmembrane region" description="Helical" evidence="2">
    <location>
        <begin position="287"/>
        <end position="307"/>
    </location>
</feature>
<protein>
    <submittedName>
        <fullName evidence="3">Uncharacterized protein</fullName>
    </submittedName>
</protein>
<keyword evidence="2" id="KW-1133">Transmembrane helix</keyword>
<dbReference type="VEuPathDB" id="AmoebaDB:FDP41_009681"/>
<keyword evidence="2" id="KW-0472">Membrane</keyword>
<keyword evidence="4" id="KW-1185">Reference proteome</keyword>
<keyword evidence="2" id="KW-0812">Transmembrane</keyword>
<dbReference type="OrthoDB" id="10571388at2759"/>
<feature type="transmembrane region" description="Helical" evidence="2">
    <location>
        <begin position="328"/>
        <end position="347"/>
    </location>
</feature>
<dbReference type="RefSeq" id="XP_044556700.1">
    <property type="nucleotide sequence ID" value="XM_044713665.1"/>
</dbReference>
<dbReference type="Proteomes" id="UP000444721">
    <property type="component" value="Unassembled WGS sequence"/>
</dbReference>